<protein>
    <recommendedName>
        <fullName evidence="5">3-oxoacyl-[acyl-carrier-protein] reductase MabA</fullName>
    </recommendedName>
</protein>
<name>A0A9X3C214_9MYCO</name>
<dbReference type="InterPro" id="IPR036291">
    <property type="entry name" value="NAD(P)-bd_dom_sf"/>
</dbReference>
<dbReference type="Pfam" id="PF13561">
    <property type="entry name" value="adh_short_C2"/>
    <property type="match status" value="1"/>
</dbReference>
<organism evidence="7 8">
    <name type="scientific">Mycobacterium yunnanensis</name>
    <dbReference type="NCBI Taxonomy" id="368477"/>
    <lineage>
        <taxon>Bacteria</taxon>
        <taxon>Bacillati</taxon>
        <taxon>Actinomycetota</taxon>
        <taxon>Actinomycetes</taxon>
        <taxon>Mycobacteriales</taxon>
        <taxon>Mycobacteriaceae</taxon>
        <taxon>Mycobacterium</taxon>
    </lineage>
</organism>
<dbReference type="PRINTS" id="PR00081">
    <property type="entry name" value="GDHRDH"/>
</dbReference>
<comment type="subcellular location">
    <subcellularLocation>
        <location evidence="1">Secreted</location>
        <location evidence="1">Cell wall</location>
    </subcellularLocation>
</comment>
<gene>
    <name evidence="7" type="ORF">H7K45_15140</name>
</gene>
<evidence type="ECO:0000256" key="3">
    <source>
        <dbReference type="ARBA" id="ARBA00022512"/>
    </source>
</evidence>
<evidence type="ECO:0000313" key="8">
    <source>
        <dbReference type="Proteomes" id="UP001141629"/>
    </source>
</evidence>
<dbReference type="InterPro" id="IPR002347">
    <property type="entry name" value="SDR_fam"/>
</dbReference>
<keyword evidence="3" id="KW-0134">Cell wall</keyword>
<dbReference type="SUPFAM" id="SSF51735">
    <property type="entry name" value="NAD(P)-binding Rossmann-fold domains"/>
    <property type="match status" value="1"/>
</dbReference>
<proteinExistence type="inferred from homology"/>
<reference evidence="7" key="1">
    <citation type="submission" date="2020-07" db="EMBL/GenBank/DDBJ databases">
        <authorList>
            <person name="Pettersson B.M.F."/>
            <person name="Behra P.R.K."/>
            <person name="Ramesh M."/>
            <person name="Das S."/>
            <person name="Dasgupta S."/>
            <person name="Kirsebom L.A."/>
        </authorList>
    </citation>
    <scope>NUCLEOTIDE SEQUENCE</scope>
    <source>
        <strain evidence="7">DSM 44838</strain>
    </source>
</reference>
<evidence type="ECO:0000256" key="2">
    <source>
        <dbReference type="ARBA" id="ARBA00006484"/>
    </source>
</evidence>
<dbReference type="GO" id="GO:0032787">
    <property type="term" value="P:monocarboxylic acid metabolic process"/>
    <property type="evidence" value="ECO:0007669"/>
    <property type="project" value="UniProtKB-ARBA"/>
</dbReference>
<dbReference type="PANTHER" id="PTHR42879:SF2">
    <property type="entry name" value="3-OXOACYL-[ACYL-CARRIER-PROTEIN] REDUCTASE FABG"/>
    <property type="match status" value="1"/>
</dbReference>
<comment type="catalytic activity">
    <reaction evidence="6">
        <text>a (3R)-hydroxyacyl-[ACP] + NADP(+) = a 3-oxoacyl-[ACP] + NADPH + H(+)</text>
        <dbReference type="Rhea" id="RHEA:17397"/>
        <dbReference type="Rhea" id="RHEA-COMP:9916"/>
        <dbReference type="Rhea" id="RHEA-COMP:9945"/>
        <dbReference type="ChEBI" id="CHEBI:15378"/>
        <dbReference type="ChEBI" id="CHEBI:57783"/>
        <dbReference type="ChEBI" id="CHEBI:58349"/>
        <dbReference type="ChEBI" id="CHEBI:78776"/>
        <dbReference type="ChEBI" id="CHEBI:78827"/>
        <dbReference type="EC" id="1.1.1.100"/>
    </reaction>
    <physiologicalReaction direction="right-to-left" evidence="6">
        <dbReference type="Rhea" id="RHEA:17399"/>
    </physiologicalReaction>
</comment>
<dbReference type="RefSeq" id="WP_263996633.1">
    <property type="nucleotide sequence ID" value="NZ_JACKVK010000008.1"/>
</dbReference>
<dbReference type="EMBL" id="JACKVK010000008">
    <property type="protein sequence ID" value="MCV7421883.1"/>
    <property type="molecule type" value="Genomic_DNA"/>
</dbReference>
<evidence type="ECO:0000256" key="6">
    <source>
        <dbReference type="ARBA" id="ARBA00047400"/>
    </source>
</evidence>
<dbReference type="Gene3D" id="3.40.50.720">
    <property type="entry name" value="NAD(P)-binding Rossmann-like Domain"/>
    <property type="match status" value="1"/>
</dbReference>
<dbReference type="InterPro" id="IPR020904">
    <property type="entry name" value="Sc_DH/Rdtase_CS"/>
</dbReference>
<dbReference type="GO" id="GO:0004316">
    <property type="term" value="F:3-oxoacyl-[acyl-carrier-protein] reductase (NADPH) activity"/>
    <property type="evidence" value="ECO:0007669"/>
    <property type="project" value="UniProtKB-EC"/>
</dbReference>
<comment type="similarity">
    <text evidence="2">Belongs to the short-chain dehydrogenases/reductases (SDR) family.</text>
</comment>
<dbReference type="Proteomes" id="UP001141629">
    <property type="component" value="Unassembled WGS sequence"/>
</dbReference>
<dbReference type="PANTHER" id="PTHR42879">
    <property type="entry name" value="3-OXOACYL-(ACYL-CARRIER-PROTEIN) REDUCTASE"/>
    <property type="match status" value="1"/>
</dbReference>
<dbReference type="FunFam" id="3.40.50.720:FF:000084">
    <property type="entry name" value="Short-chain dehydrogenase reductase"/>
    <property type="match status" value="1"/>
</dbReference>
<evidence type="ECO:0000256" key="4">
    <source>
        <dbReference type="ARBA" id="ARBA00023002"/>
    </source>
</evidence>
<evidence type="ECO:0000256" key="1">
    <source>
        <dbReference type="ARBA" id="ARBA00004191"/>
    </source>
</evidence>
<evidence type="ECO:0000313" key="7">
    <source>
        <dbReference type="EMBL" id="MCV7421883.1"/>
    </source>
</evidence>
<dbReference type="AlphaFoldDB" id="A0A9X3C214"/>
<dbReference type="PRINTS" id="PR00080">
    <property type="entry name" value="SDRFAMILY"/>
</dbReference>
<evidence type="ECO:0000256" key="5">
    <source>
        <dbReference type="ARBA" id="ARBA00040781"/>
    </source>
</evidence>
<dbReference type="PROSITE" id="PS00061">
    <property type="entry name" value="ADH_SHORT"/>
    <property type="match status" value="1"/>
</dbReference>
<accession>A0A9X3C214</accession>
<keyword evidence="4" id="KW-0560">Oxidoreductase</keyword>
<reference evidence="7" key="2">
    <citation type="journal article" date="2022" name="BMC Genomics">
        <title>Comparative genome analysis of mycobacteria focusing on tRNA and non-coding RNA.</title>
        <authorList>
            <person name="Behra P.R.K."/>
            <person name="Pettersson B.M.F."/>
            <person name="Ramesh M."/>
            <person name="Das S."/>
            <person name="Dasgupta S."/>
            <person name="Kirsebom L.A."/>
        </authorList>
    </citation>
    <scope>NUCLEOTIDE SEQUENCE</scope>
    <source>
        <strain evidence="7">DSM 44838</strain>
    </source>
</reference>
<keyword evidence="3" id="KW-0964">Secreted</keyword>
<comment type="caution">
    <text evidence="7">The sequence shown here is derived from an EMBL/GenBank/DDBJ whole genome shotgun (WGS) entry which is preliminary data.</text>
</comment>
<dbReference type="InterPro" id="IPR050259">
    <property type="entry name" value="SDR"/>
</dbReference>
<keyword evidence="8" id="KW-1185">Reference proteome</keyword>
<sequence length="264" mass="27092">MTDAPLAGRLALVTGAAQGIGAAVARRLAADGAQVAVNDLASTPALTEVVEATGGFPAVGDISGSGVTAMVDGIEEDHGPVEILVCNAAYMSMAPFADERSREEQSDADDDDDWWRVVEVNLAGTFRLIQAVLPGMRRAGGGNVVVIASEWGVIGWPEASAYSASKAGLIALVKTLGRELARENITVNAIAPGVVDTPQLLVDAASAGTSLDEMRRQYGAGIPLGRIGRPEEIASAVSLLARGDVGAMVGQTLQVNGGSTRCRV</sequence>